<dbReference type="RefSeq" id="WP_238276142.1">
    <property type="nucleotide sequence ID" value="NZ_BPQL01000014.1"/>
</dbReference>
<feature type="region of interest" description="Disordered" evidence="1">
    <location>
        <begin position="32"/>
        <end position="121"/>
    </location>
</feature>
<proteinExistence type="predicted"/>
<gene>
    <name evidence="3" type="ORF">ABID43_000806</name>
</gene>
<feature type="compositionally biased region" description="Low complexity" evidence="1">
    <location>
        <begin position="58"/>
        <end position="70"/>
    </location>
</feature>
<evidence type="ECO:0000256" key="2">
    <source>
        <dbReference type="SAM" id="SignalP"/>
    </source>
</evidence>
<dbReference type="Proteomes" id="UP001549145">
    <property type="component" value="Unassembled WGS sequence"/>
</dbReference>
<feature type="signal peptide" evidence="2">
    <location>
        <begin position="1"/>
        <end position="30"/>
    </location>
</feature>
<feature type="compositionally biased region" description="Basic and acidic residues" evidence="1">
    <location>
        <begin position="110"/>
        <end position="121"/>
    </location>
</feature>
<comment type="caution">
    <text evidence="3">The sequence shown here is derived from an EMBL/GenBank/DDBJ whole genome shotgun (WGS) entry which is preliminary data.</text>
</comment>
<name>A0ABV2L0D2_9HYPH</name>
<accession>A0ABV2L0D2</accession>
<keyword evidence="2" id="KW-0732">Signal</keyword>
<organism evidence="3 4">
    <name type="scientific">Methylobacterium goesingense</name>
    <dbReference type="NCBI Taxonomy" id="243690"/>
    <lineage>
        <taxon>Bacteria</taxon>
        <taxon>Pseudomonadati</taxon>
        <taxon>Pseudomonadota</taxon>
        <taxon>Alphaproteobacteria</taxon>
        <taxon>Hyphomicrobiales</taxon>
        <taxon>Methylobacteriaceae</taxon>
        <taxon>Methylobacterium</taxon>
    </lineage>
</organism>
<evidence type="ECO:0000313" key="3">
    <source>
        <dbReference type="EMBL" id="MET3691287.1"/>
    </source>
</evidence>
<protein>
    <submittedName>
        <fullName evidence="3">Uncharacterized protein</fullName>
    </submittedName>
</protein>
<feature type="chain" id="PRO_5046514447" evidence="2">
    <location>
        <begin position="31"/>
        <end position="294"/>
    </location>
</feature>
<reference evidence="3 4" key="1">
    <citation type="submission" date="2024-06" db="EMBL/GenBank/DDBJ databases">
        <title>Genomic Encyclopedia of Type Strains, Phase IV (KMG-IV): sequencing the most valuable type-strain genomes for metagenomic binning, comparative biology and taxonomic classification.</title>
        <authorList>
            <person name="Goeker M."/>
        </authorList>
    </citation>
    <scope>NUCLEOTIDE SEQUENCE [LARGE SCALE GENOMIC DNA]</scope>
    <source>
        <strain evidence="3 4">DSM 21331</strain>
    </source>
</reference>
<evidence type="ECO:0000256" key="1">
    <source>
        <dbReference type="SAM" id="MobiDB-lite"/>
    </source>
</evidence>
<dbReference type="EMBL" id="JBEPMM010000001">
    <property type="protein sequence ID" value="MET3691287.1"/>
    <property type="molecule type" value="Genomic_DNA"/>
</dbReference>
<keyword evidence="4" id="KW-1185">Reference proteome</keyword>
<sequence>MRHGSRFDGFRLPCSTALVGLALSAGFAQAQTRPGWVDPPARQPTETPAPEKALAGRPAAEAPETKPAAPRSLAETPPVKETNEAAQEASRPERLPMAAQRRRLATPAPETRRGVGAREEASDYLRVRPRIARTPAMAPATASEANFPAWAIAATRLTDTYLDSVSGSGDGMVAAAPRFYAERVQFHGRSLSLAALMAEKRRFVRRWPERRYEAQGGATHTACNAATATCIVRTTFDFRADNPARGARSQGVSELTLTISFAGPRPVIVAESSRVLRRYGAGALSAIAGRQRGA</sequence>
<evidence type="ECO:0000313" key="4">
    <source>
        <dbReference type="Proteomes" id="UP001549145"/>
    </source>
</evidence>